<organism evidence="2 3">
    <name type="scientific">Candidatus Sulfurimonas marisnigri</name>
    <dbReference type="NCBI Taxonomy" id="2740405"/>
    <lineage>
        <taxon>Bacteria</taxon>
        <taxon>Pseudomonadati</taxon>
        <taxon>Campylobacterota</taxon>
        <taxon>Epsilonproteobacteria</taxon>
        <taxon>Campylobacterales</taxon>
        <taxon>Sulfurimonadaceae</taxon>
        <taxon>Sulfurimonas</taxon>
    </lineage>
</organism>
<dbReference type="KEGG" id="smas:HUE87_11370"/>
<evidence type="ECO:0000313" key="2">
    <source>
        <dbReference type="EMBL" id="QOY54461.1"/>
    </source>
</evidence>
<feature type="transmembrane region" description="Helical" evidence="1">
    <location>
        <begin position="95"/>
        <end position="114"/>
    </location>
</feature>
<dbReference type="Proteomes" id="UP000593836">
    <property type="component" value="Chromosome"/>
</dbReference>
<protein>
    <submittedName>
        <fullName evidence="2">Uncharacterized protein</fullName>
    </submittedName>
</protein>
<dbReference type="AlphaFoldDB" id="A0A7S7RQA1"/>
<keyword evidence="3" id="KW-1185">Reference proteome</keyword>
<evidence type="ECO:0000313" key="3">
    <source>
        <dbReference type="Proteomes" id="UP000593836"/>
    </source>
</evidence>
<name>A0A7S7RQA1_9BACT</name>
<gene>
    <name evidence="2" type="ORF">HUE87_11370</name>
</gene>
<evidence type="ECO:0000256" key="1">
    <source>
        <dbReference type="SAM" id="Phobius"/>
    </source>
</evidence>
<accession>A0A7S7RQA1</accession>
<reference evidence="2 3" key="1">
    <citation type="submission" date="2020-05" db="EMBL/GenBank/DDBJ databases">
        <title>Sulfurimonas marisnigri, sp. nov., and Sulfurimonas baltica, sp. nov., manganese oxide reducing chemolithoautotrophs of the class Epsilonproteobacteria isolated from the pelagic redoxclines of the Black and Baltic Seas and emended description of the genus Sulfurimonas.</title>
        <authorList>
            <person name="Henkel J.V."/>
            <person name="Laudan C."/>
            <person name="Werner J."/>
            <person name="Neu T."/>
            <person name="Plewe S."/>
            <person name="Sproer C."/>
            <person name="Bunk B."/>
            <person name="Schulz-Vogt H.N."/>
        </authorList>
    </citation>
    <scope>NUCLEOTIDE SEQUENCE [LARGE SCALE GENOMIC DNA]</scope>
    <source>
        <strain evidence="2 3">SoZ1</strain>
    </source>
</reference>
<proteinExistence type="predicted"/>
<keyword evidence="1" id="KW-0812">Transmembrane</keyword>
<keyword evidence="1" id="KW-0472">Membrane</keyword>
<sequence length="262" mass="30038">MKKGCEVLKEVGAQKIHEATHISREYVQAILHESFEGMTRVQLFGFISIFEREYSVDLSELKSRAEEYFNIITPQVNEENRTKVFLPSNKKRNLAPIYIGVAIAIFVAFALLNIKSINSKESKNTKVDNSVINSAKSNITLDIKDENSSTIEKVESTKEVTIIDDSKNEAISFKIIPRAKVWLGYIDLSTHKKNQTIFSDEFSLDPSKEWLLAFGHGHINIEINGVVTEYKDPKTVRFLYKDAELKKLNFEEFRSLNRGNIW</sequence>
<keyword evidence="1" id="KW-1133">Transmembrane helix</keyword>
<dbReference type="EMBL" id="CP054493">
    <property type="protein sequence ID" value="QOY54461.1"/>
    <property type="molecule type" value="Genomic_DNA"/>
</dbReference>
<dbReference type="RefSeq" id="WP_194366506.1">
    <property type="nucleotide sequence ID" value="NZ_CP054493.1"/>
</dbReference>